<dbReference type="PANTHER" id="PTHR10066:SF67">
    <property type="entry name" value="BETA-GLUCURONIDASE"/>
    <property type="match status" value="1"/>
</dbReference>
<dbReference type="Pfam" id="PF02836">
    <property type="entry name" value="Glyco_hydro_2_C"/>
    <property type="match status" value="1"/>
</dbReference>
<reference evidence="3" key="1">
    <citation type="submission" date="2021-06" db="EMBL/GenBank/DDBJ databases">
        <authorList>
            <person name="Hodson N. C."/>
            <person name="Mongue J. A."/>
            <person name="Jaron S. K."/>
        </authorList>
    </citation>
    <scope>NUCLEOTIDE SEQUENCE</scope>
</reference>
<organism evidence="3 4">
    <name type="scientific">Allacma fusca</name>
    <dbReference type="NCBI Taxonomy" id="39272"/>
    <lineage>
        <taxon>Eukaryota</taxon>
        <taxon>Metazoa</taxon>
        <taxon>Ecdysozoa</taxon>
        <taxon>Arthropoda</taxon>
        <taxon>Hexapoda</taxon>
        <taxon>Collembola</taxon>
        <taxon>Symphypleona</taxon>
        <taxon>Sminthuridae</taxon>
        <taxon>Allacma</taxon>
    </lineage>
</organism>
<dbReference type="InterPro" id="IPR006103">
    <property type="entry name" value="Glyco_hydro_2_cat"/>
</dbReference>
<gene>
    <name evidence="3" type="ORF">AFUS01_LOCUS31084</name>
</gene>
<dbReference type="AlphaFoldDB" id="A0A8J2PEL6"/>
<dbReference type="OrthoDB" id="408532at2759"/>
<protein>
    <recommendedName>
        <fullName evidence="2">Glycoside hydrolase family 2 catalytic domain-containing protein</fullName>
    </recommendedName>
</protein>
<evidence type="ECO:0000313" key="4">
    <source>
        <dbReference type="Proteomes" id="UP000708208"/>
    </source>
</evidence>
<dbReference type="Proteomes" id="UP000708208">
    <property type="component" value="Unassembled WGS sequence"/>
</dbReference>
<evidence type="ECO:0000256" key="1">
    <source>
        <dbReference type="ARBA" id="ARBA00007401"/>
    </source>
</evidence>
<dbReference type="PANTHER" id="PTHR10066">
    <property type="entry name" value="BETA-GLUCURONIDASE"/>
    <property type="match status" value="1"/>
</dbReference>
<dbReference type="GO" id="GO:0030246">
    <property type="term" value="F:carbohydrate binding"/>
    <property type="evidence" value="ECO:0007669"/>
    <property type="project" value="TreeGrafter"/>
</dbReference>
<name>A0A8J2PEL6_9HEXA</name>
<dbReference type="GO" id="GO:0005615">
    <property type="term" value="C:extracellular space"/>
    <property type="evidence" value="ECO:0007669"/>
    <property type="project" value="TreeGrafter"/>
</dbReference>
<dbReference type="GO" id="GO:0005975">
    <property type="term" value="P:carbohydrate metabolic process"/>
    <property type="evidence" value="ECO:0007669"/>
    <property type="project" value="InterPro"/>
</dbReference>
<comment type="caution">
    <text evidence="3">The sequence shown here is derived from an EMBL/GenBank/DDBJ whole genome shotgun (WGS) entry which is preliminary data.</text>
</comment>
<dbReference type="GO" id="GO:0019391">
    <property type="term" value="P:glucuronoside catabolic process"/>
    <property type="evidence" value="ECO:0007669"/>
    <property type="project" value="TreeGrafter"/>
</dbReference>
<dbReference type="EMBL" id="CAJVCH010487464">
    <property type="protein sequence ID" value="CAG7820707.1"/>
    <property type="molecule type" value="Genomic_DNA"/>
</dbReference>
<feature type="domain" description="Glycoside hydrolase family 2 catalytic" evidence="2">
    <location>
        <begin position="5"/>
        <end position="109"/>
    </location>
</feature>
<evidence type="ECO:0000259" key="2">
    <source>
        <dbReference type="Pfam" id="PF02836"/>
    </source>
</evidence>
<evidence type="ECO:0000313" key="3">
    <source>
        <dbReference type="EMBL" id="CAG7820707.1"/>
    </source>
</evidence>
<accession>A0A8J2PEL6</accession>
<comment type="similarity">
    <text evidence="1">Belongs to the glycosyl hydrolase 2 family.</text>
</comment>
<sequence>MILEVENWLRTYKKPILVAEYGADTIAGLHQSPEFVFTEEYQTTLMREHFKAFDYLRANGSFIGEHIWNFADFMTVQGITRIVGNRKGIFTRERQPKASAHLLRHRFHLLAAETDNYPIPEDLMEIVPVYKRARTTHDEQ</sequence>
<keyword evidence="4" id="KW-1185">Reference proteome</keyword>
<dbReference type="GO" id="GO:0004566">
    <property type="term" value="F:beta-glucuronidase activity"/>
    <property type="evidence" value="ECO:0007669"/>
    <property type="project" value="TreeGrafter"/>
</dbReference>
<proteinExistence type="inferred from homology"/>